<evidence type="ECO:0000256" key="4">
    <source>
        <dbReference type="ARBA" id="ARBA00022692"/>
    </source>
</evidence>
<dbReference type="GO" id="GO:0006633">
    <property type="term" value="P:fatty acid biosynthetic process"/>
    <property type="evidence" value="ECO:0007669"/>
    <property type="project" value="UniProtKB-KW"/>
</dbReference>
<reference evidence="15 16" key="1">
    <citation type="journal article" date="2016" name="Nat. Commun.">
        <title>Thousands of microbial genomes shed light on interconnected biogeochemical processes in an aquifer system.</title>
        <authorList>
            <person name="Anantharaman K."/>
            <person name="Brown C.T."/>
            <person name="Hug L.A."/>
            <person name="Sharon I."/>
            <person name="Castelle C.J."/>
            <person name="Probst A.J."/>
            <person name="Thomas B.C."/>
            <person name="Singh A."/>
            <person name="Wilkins M.J."/>
            <person name="Karaoz U."/>
            <person name="Brodie E.L."/>
            <person name="Williams K.H."/>
            <person name="Hubbard S.S."/>
            <person name="Banfield J.F."/>
        </authorList>
    </citation>
    <scope>NUCLEOTIDE SEQUENCE [LARGE SCALE GENOMIC DNA]</scope>
</reference>
<feature type="transmembrane region" description="Helical" evidence="13">
    <location>
        <begin position="152"/>
        <end position="170"/>
    </location>
</feature>
<evidence type="ECO:0000256" key="2">
    <source>
        <dbReference type="ARBA" id="ARBA00008749"/>
    </source>
</evidence>
<evidence type="ECO:0000313" key="16">
    <source>
        <dbReference type="Proteomes" id="UP000177817"/>
    </source>
</evidence>
<feature type="domain" description="Fatty acid desaturase" evidence="14">
    <location>
        <begin position="40"/>
        <end position="253"/>
    </location>
</feature>
<evidence type="ECO:0000256" key="9">
    <source>
        <dbReference type="ARBA" id="ARBA00023004"/>
    </source>
</evidence>
<sequence>MISLKNFNWGRGAFIIGYQTALLIGLPFYLYYARPSAALIIASIVVLLLTSFGIGVYHRHYSHCGYKLNKWIEPFFLFFGTAALEGSVLTWAHDHRKHHRFLDTEEDPYTVSKGFWHAHILWILEKAQPYDFQKYVPDLLKNRLLVFQYRHYIFLTFLTNLLIFLGIGFLTGDYLGAFVLAWWGRIFVLHHLTWFINSLAHYWGERTYSKEQSAVDNYILAFFTVGEGYHNYHHTFPADYRNGIRWYHFDPNKWLIWIMSKLGLASGLLRHTDYTIQRKLLYADQNLFMTTLASKPLTLRQELEGRLQVLSHSLQEKLEHMKMLKDERKAAFKEQRKKLSHAYREMKRSVRRDWRQWHKLGRNILDAN</sequence>
<keyword evidence="12" id="KW-0275">Fatty acid biosynthesis</keyword>
<feature type="transmembrane region" description="Helical" evidence="13">
    <location>
        <begin position="182"/>
        <end position="203"/>
    </location>
</feature>
<dbReference type="PRINTS" id="PR00075">
    <property type="entry name" value="FACDDSATRASE"/>
</dbReference>
<evidence type="ECO:0000256" key="13">
    <source>
        <dbReference type="SAM" id="Phobius"/>
    </source>
</evidence>
<name>A0A1G2BM90_9BACT</name>
<comment type="caution">
    <text evidence="15">The sequence shown here is derived from an EMBL/GenBank/DDBJ whole genome shotgun (WGS) entry which is preliminary data.</text>
</comment>
<organism evidence="15 16">
    <name type="scientific">Candidatus Komeilibacteria bacterium RIFCSPHIGHO2_01_FULL_52_14</name>
    <dbReference type="NCBI Taxonomy" id="1798549"/>
    <lineage>
        <taxon>Bacteria</taxon>
        <taxon>Candidatus Komeiliibacteriota</taxon>
    </lineage>
</organism>
<evidence type="ECO:0000256" key="6">
    <source>
        <dbReference type="ARBA" id="ARBA00022832"/>
    </source>
</evidence>
<evidence type="ECO:0000256" key="5">
    <source>
        <dbReference type="ARBA" id="ARBA00022723"/>
    </source>
</evidence>
<keyword evidence="7 13" id="KW-1133">Transmembrane helix</keyword>
<keyword evidence="5" id="KW-0479">Metal-binding</keyword>
<keyword evidence="11 13" id="KW-0472">Membrane</keyword>
<evidence type="ECO:0000256" key="1">
    <source>
        <dbReference type="ARBA" id="ARBA00004141"/>
    </source>
</evidence>
<dbReference type="Pfam" id="PF00487">
    <property type="entry name" value="FA_desaturase"/>
    <property type="match status" value="1"/>
</dbReference>
<evidence type="ECO:0000259" key="14">
    <source>
        <dbReference type="Pfam" id="PF00487"/>
    </source>
</evidence>
<feature type="transmembrane region" description="Helical" evidence="13">
    <location>
        <begin position="12"/>
        <end position="32"/>
    </location>
</feature>
<evidence type="ECO:0000256" key="7">
    <source>
        <dbReference type="ARBA" id="ARBA00022989"/>
    </source>
</evidence>
<dbReference type="GO" id="GO:0046872">
    <property type="term" value="F:metal ion binding"/>
    <property type="evidence" value="ECO:0007669"/>
    <property type="project" value="UniProtKB-KW"/>
</dbReference>
<evidence type="ECO:0000256" key="3">
    <source>
        <dbReference type="ARBA" id="ARBA00022516"/>
    </source>
</evidence>
<keyword evidence="6" id="KW-0276">Fatty acid metabolism</keyword>
<dbReference type="Proteomes" id="UP000177817">
    <property type="component" value="Unassembled WGS sequence"/>
</dbReference>
<gene>
    <name evidence="15" type="ORF">A2677_01430</name>
</gene>
<evidence type="ECO:0000256" key="10">
    <source>
        <dbReference type="ARBA" id="ARBA00023098"/>
    </source>
</evidence>
<keyword evidence="9" id="KW-0408">Iron</keyword>
<dbReference type="CDD" id="cd03505">
    <property type="entry name" value="Delta9-FADS-like"/>
    <property type="match status" value="1"/>
</dbReference>
<evidence type="ECO:0000313" key="15">
    <source>
        <dbReference type="EMBL" id="OGY90283.1"/>
    </source>
</evidence>
<evidence type="ECO:0000256" key="8">
    <source>
        <dbReference type="ARBA" id="ARBA00023002"/>
    </source>
</evidence>
<dbReference type="EMBL" id="MHKK01000013">
    <property type="protein sequence ID" value="OGY90283.1"/>
    <property type="molecule type" value="Genomic_DNA"/>
</dbReference>
<dbReference type="GO" id="GO:0016020">
    <property type="term" value="C:membrane"/>
    <property type="evidence" value="ECO:0007669"/>
    <property type="project" value="UniProtKB-SubCell"/>
</dbReference>
<comment type="similarity">
    <text evidence="2">Belongs to the fatty acid desaturase type 2 family.</text>
</comment>
<protein>
    <recommendedName>
        <fullName evidence="14">Fatty acid desaturase domain-containing protein</fullName>
    </recommendedName>
</protein>
<dbReference type="GO" id="GO:0016717">
    <property type="term" value="F:oxidoreductase activity, acting on paired donors, with oxidation of a pair of donors resulting in the reduction of molecular oxygen to two molecules of water"/>
    <property type="evidence" value="ECO:0007669"/>
    <property type="project" value="InterPro"/>
</dbReference>
<proteinExistence type="inferred from homology"/>
<feature type="transmembrane region" description="Helical" evidence="13">
    <location>
        <begin position="38"/>
        <end position="57"/>
    </location>
</feature>
<dbReference type="InterPro" id="IPR001522">
    <property type="entry name" value="FADS-1_CS"/>
</dbReference>
<evidence type="ECO:0000256" key="11">
    <source>
        <dbReference type="ARBA" id="ARBA00023136"/>
    </source>
</evidence>
<dbReference type="InterPro" id="IPR005804">
    <property type="entry name" value="FA_desaturase_dom"/>
</dbReference>
<dbReference type="AlphaFoldDB" id="A0A1G2BM90"/>
<evidence type="ECO:0000256" key="12">
    <source>
        <dbReference type="ARBA" id="ARBA00023160"/>
    </source>
</evidence>
<comment type="subcellular location">
    <subcellularLocation>
        <location evidence="1">Membrane</location>
        <topology evidence="1">Multi-pass membrane protein</topology>
    </subcellularLocation>
</comment>
<dbReference type="PANTHER" id="PTHR11351">
    <property type="entry name" value="ACYL-COA DESATURASE"/>
    <property type="match status" value="1"/>
</dbReference>
<dbReference type="PANTHER" id="PTHR11351:SF31">
    <property type="entry name" value="DESATURASE 1, ISOFORM A-RELATED"/>
    <property type="match status" value="1"/>
</dbReference>
<keyword evidence="4 13" id="KW-0812">Transmembrane</keyword>
<accession>A0A1G2BM90</accession>
<keyword evidence="10" id="KW-0443">Lipid metabolism</keyword>
<dbReference type="PROSITE" id="PS00476">
    <property type="entry name" value="FATTY_ACID_DESATUR_1"/>
    <property type="match status" value="1"/>
</dbReference>
<keyword evidence="8" id="KW-0560">Oxidoreductase</keyword>
<feature type="non-terminal residue" evidence="15">
    <location>
        <position position="368"/>
    </location>
</feature>
<dbReference type="InterPro" id="IPR015876">
    <property type="entry name" value="Acyl-CoA_DS"/>
</dbReference>
<keyword evidence="3" id="KW-0444">Lipid biosynthesis</keyword>